<organism evidence="1 2">
    <name type="scientific">Nocardia cerradoensis</name>
    <dbReference type="NCBI Taxonomy" id="85688"/>
    <lineage>
        <taxon>Bacteria</taxon>
        <taxon>Bacillati</taxon>
        <taxon>Actinomycetota</taxon>
        <taxon>Actinomycetes</taxon>
        <taxon>Mycobacteriales</taxon>
        <taxon>Nocardiaceae</taxon>
        <taxon>Nocardia</taxon>
    </lineage>
</organism>
<proteinExistence type="predicted"/>
<dbReference type="EMBL" id="NGAF01000053">
    <property type="protein sequence ID" value="OXR39883.1"/>
    <property type="molecule type" value="Genomic_DNA"/>
</dbReference>
<reference evidence="1 2" key="1">
    <citation type="submission" date="2017-07" db="EMBL/GenBank/DDBJ databases">
        <title>First draft Genome Sequence of Nocardia cerradoensis isolated from human infection.</title>
        <authorList>
            <person name="Carrasco G."/>
        </authorList>
    </citation>
    <scope>NUCLEOTIDE SEQUENCE [LARGE SCALE GENOMIC DNA]</scope>
    <source>
        <strain evidence="1 2">CNM20130759</strain>
    </source>
</reference>
<dbReference type="RefSeq" id="WP_051043537.1">
    <property type="nucleotide sequence ID" value="NZ_JAAXOR010000007.1"/>
</dbReference>
<evidence type="ECO:0000313" key="2">
    <source>
        <dbReference type="Proteomes" id="UP000215506"/>
    </source>
</evidence>
<evidence type="ECO:0008006" key="3">
    <source>
        <dbReference type="Google" id="ProtNLM"/>
    </source>
</evidence>
<gene>
    <name evidence="1" type="ORF">B7C42_08029</name>
</gene>
<evidence type="ECO:0000313" key="1">
    <source>
        <dbReference type="EMBL" id="OXR39883.1"/>
    </source>
</evidence>
<protein>
    <recommendedName>
        <fullName evidence="3">HK97 gp10 family phage protein</fullName>
    </recommendedName>
</protein>
<sequence>MTIKVRPRGSYFIPPAHVGEQAAQQAAPRMRKLGRAVTRTARRRVNVRSGHLRSTIGDRTTVLGATVLTETYATAKYARFVHDPTRAHAIVPRHARALRFQVGGRTVFARRVWHPGYRGNPFLASAVRDELAKAKMI</sequence>
<dbReference type="Proteomes" id="UP000215506">
    <property type="component" value="Unassembled WGS sequence"/>
</dbReference>
<keyword evidence="2" id="KW-1185">Reference proteome</keyword>
<dbReference type="AlphaFoldDB" id="A0A231GTD4"/>
<accession>A0A231GTD4</accession>
<comment type="caution">
    <text evidence="1">The sequence shown here is derived from an EMBL/GenBank/DDBJ whole genome shotgun (WGS) entry which is preliminary data.</text>
</comment>
<name>A0A231GTD4_9NOCA</name>